<keyword evidence="3" id="KW-1185">Reference proteome</keyword>
<dbReference type="VEuPathDB" id="FungiDB:BO71DRAFT_398170"/>
<dbReference type="AlphaFoldDB" id="A0A319DME4"/>
<reference evidence="2 3" key="1">
    <citation type="submission" date="2018-02" db="EMBL/GenBank/DDBJ databases">
        <title>The genomes of Aspergillus section Nigri reveals drivers in fungal speciation.</title>
        <authorList>
            <consortium name="DOE Joint Genome Institute"/>
            <person name="Vesth T.C."/>
            <person name="Nybo J."/>
            <person name="Theobald S."/>
            <person name="Brandl J."/>
            <person name="Frisvad J.C."/>
            <person name="Nielsen K.F."/>
            <person name="Lyhne E.K."/>
            <person name="Kogle M.E."/>
            <person name="Kuo A."/>
            <person name="Riley R."/>
            <person name="Clum A."/>
            <person name="Nolan M."/>
            <person name="Lipzen A."/>
            <person name="Salamov A."/>
            <person name="Henrissat B."/>
            <person name="Wiebenga A."/>
            <person name="De vries R.P."/>
            <person name="Grigoriev I.V."/>
            <person name="Mortensen U.H."/>
            <person name="Andersen M.R."/>
            <person name="Baker S.E."/>
        </authorList>
    </citation>
    <scope>NUCLEOTIDE SEQUENCE [LARGE SCALE GENOMIC DNA]</scope>
    <source>
        <strain evidence="2 3">CBS 707.79</strain>
    </source>
</reference>
<evidence type="ECO:0000256" key="1">
    <source>
        <dbReference type="SAM" id="MobiDB-lite"/>
    </source>
</evidence>
<proteinExistence type="predicted"/>
<gene>
    <name evidence="2" type="ORF">BO71DRAFT_398170</name>
</gene>
<evidence type="ECO:0000313" key="3">
    <source>
        <dbReference type="Proteomes" id="UP000247810"/>
    </source>
</evidence>
<dbReference type="EMBL" id="KZ825856">
    <property type="protein sequence ID" value="PYH95257.1"/>
    <property type="molecule type" value="Genomic_DNA"/>
</dbReference>
<name>A0A319DME4_9EURO</name>
<protein>
    <submittedName>
        <fullName evidence="2">Uncharacterized protein</fullName>
    </submittedName>
</protein>
<organism evidence="2 3">
    <name type="scientific">Aspergillus ellipticus CBS 707.79</name>
    <dbReference type="NCBI Taxonomy" id="1448320"/>
    <lineage>
        <taxon>Eukaryota</taxon>
        <taxon>Fungi</taxon>
        <taxon>Dikarya</taxon>
        <taxon>Ascomycota</taxon>
        <taxon>Pezizomycotina</taxon>
        <taxon>Eurotiomycetes</taxon>
        <taxon>Eurotiomycetidae</taxon>
        <taxon>Eurotiales</taxon>
        <taxon>Aspergillaceae</taxon>
        <taxon>Aspergillus</taxon>
        <taxon>Aspergillus subgen. Circumdati</taxon>
    </lineage>
</organism>
<evidence type="ECO:0000313" key="2">
    <source>
        <dbReference type="EMBL" id="PYH95257.1"/>
    </source>
</evidence>
<accession>A0A319DME4</accession>
<sequence>MYYEYPPLLDPPTSYVFQPRQSAGSWIESNRDPIFPLPPPTINHQSHLSNILRPNDADPRPPGPTTDSLTVDEKADWAVVIGRIS</sequence>
<dbReference type="Proteomes" id="UP000247810">
    <property type="component" value="Unassembled WGS sequence"/>
</dbReference>
<feature type="region of interest" description="Disordered" evidence="1">
    <location>
        <begin position="40"/>
        <end position="70"/>
    </location>
</feature>